<dbReference type="PANTHER" id="PTHR21559:SF21">
    <property type="entry name" value="DYSTROGLYCAN 1"/>
    <property type="match status" value="1"/>
</dbReference>
<feature type="compositionally biased region" description="Low complexity" evidence="14">
    <location>
        <begin position="228"/>
        <end position="244"/>
    </location>
</feature>
<dbReference type="InterPro" id="IPR015919">
    <property type="entry name" value="Cadherin-like_sf"/>
</dbReference>
<evidence type="ECO:0000256" key="12">
    <source>
        <dbReference type="ARBA" id="ARBA00031034"/>
    </source>
</evidence>
<dbReference type="STRING" id="199890.A0A182P822"/>
<evidence type="ECO:0000256" key="8">
    <source>
        <dbReference type="ARBA" id="ARBA00023567"/>
    </source>
</evidence>
<dbReference type="InterPro" id="IPR008465">
    <property type="entry name" value="DAG1_C"/>
</dbReference>
<feature type="transmembrane region" description="Helical" evidence="15">
    <location>
        <begin position="836"/>
        <end position="862"/>
    </location>
</feature>
<dbReference type="InterPro" id="IPR030398">
    <property type="entry name" value="SEA_DG_dom"/>
</dbReference>
<dbReference type="GO" id="GO:0002009">
    <property type="term" value="P:morphogenesis of an epithelium"/>
    <property type="evidence" value="ECO:0007669"/>
    <property type="project" value="TreeGrafter"/>
</dbReference>
<dbReference type="VEuPathDB" id="VectorBase:AEPI003075"/>
<evidence type="ECO:0000256" key="9">
    <source>
        <dbReference type="ARBA" id="ARBA00024991"/>
    </source>
</evidence>
<dbReference type="GO" id="GO:0005509">
    <property type="term" value="F:calcium ion binding"/>
    <property type="evidence" value="ECO:0007669"/>
    <property type="project" value="InterPro"/>
</dbReference>
<evidence type="ECO:0000256" key="2">
    <source>
        <dbReference type="ARBA" id="ARBA00004239"/>
    </source>
</evidence>
<dbReference type="InterPro" id="IPR006644">
    <property type="entry name" value="Cadg"/>
</dbReference>
<evidence type="ECO:0000256" key="13">
    <source>
        <dbReference type="ARBA" id="ARBA00034100"/>
    </source>
</evidence>
<evidence type="ECO:0000256" key="3">
    <source>
        <dbReference type="ARBA" id="ARBA00004642"/>
    </source>
</evidence>
<feature type="region of interest" description="Disordered" evidence="14">
    <location>
        <begin position="293"/>
        <end position="360"/>
    </location>
</feature>
<keyword evidence="4" id="KW-0597">Phosphoprotein</keyword>
<feature type="compositionally biased region" description="Acidic residues" evidence="14">
    <location>
        <begin position="265"/>
        <end position="280"/>
    </location>
</feature>
<dbReference type="InterPro" id="IPR013783">
    <property type="entry name" value="Ig-like_fold"/>
</dbReference>
<feature type="domain" description="Peptidase S72" evidence="16">
    <location>
        <begin position="695"/>
        <end position="809"/>
    </location>
</feature>
<dbReference type="Pfam" id="PF05454">
    <property type="entry name" value="DAG1"/>
    <property type="match status" value="1"/>
</dbReference>
<dbReference type="PROSITE" id="PS51699">
    <property type="entry name" value="SEA_DG"/>
    <property type="match status" value="2"/>
</dbReference>
<feature type="domain" description="Peptidase S72" evidence="16">
    <location>
        <begin position="464"/>
        <end position="571"/>
    </location>
</feature>
<dbReference type="GO" id="GO:0005654">
    <property type="term" value="C:nucleoplasm"/>
    <property type="evidence" value="ECO:0007669"/>
    <property type="project" value="UniProtKB-SubCell"/>
</dbReference>
<evidence type="ECO:0000259" key="16">
    <source>
        <dbReference type="PROSITE" id="PS51699"/>
    </source>
</evidence>
<feature type="compositionally biased region" description="Basic and acidic residues" evidence="14">
    <location>
        <begin position="67"/>
        <end position="77"/>
    </location>
</feature>
<name>A0A182P822_9DIPT</name>
<dbReference type="Pfam" id="PF05345">
    <property type="entry name" value="He_PIG"/>
    <property type="match status" value="2"/>
</dbReference>
<reference evidence="18" key="1">
    <citation type="submission" date="2013-03" db="EMBL/GenBank/DDBJ databases">
        <title>The Genome Sequence of Anopheles epiroticus epiroticus2.</title>
        <authorList>
            <consortium name="The Broad Institute Genomics Platform"/>
            <person name="Neafsey D.E."/>
            <person name="Howell P."/>
            <person name="Walker B."/>
            <person name="Young S.K."/>
            <person name="Zeng Q."/>
            <person name="Gargeya S."/>
            <person name="Fitzgerald M."/>
            <person name="Haas B."/>
            <person name="Abouelleil A."/>
            <person name="Allen A.W."/>
            <person name="Alvarado L."/>
            <person name="Arachchi H.M."/>
            <person name="Berlin A.M."/>
            <person name="Chapman S.B."/>
            <person name="Gainer-Dewar J."/>
            <person name="Goldberg J."/>
            <person name="Griggs A."/>
            <person name="Gujja S."/>
            <person name="Hansen M."/>
            <person name="Howarth C."/>
            <person name="Imamovic A."/>
            <person name="Ireland A."/>
            <person name="Larimer J."/>
            <person name="McCowan C."/>
            <person name="Murphy C."/>
            <person name="Pearson M."/>
            <person name="Poon T.W."/>
            <person name="Priest M."/>
            <person name="Roberts A."/>
            <person name="Saif S."/>
            <person name="Shea T."/>
            <person name="Sisk P."/>
            <person name="Sykes S."/>
            <person name="Wortman J."/>
            <person name="Nusbaum C."/>
            <person name="Birren B."/>
        </authorList>
    </citation>
    <scope>NUCLEOTIDE SEQUENCE [LARGE SCALE GENOMIC DNA]</scope>
    <source>
        <strain evidence="18">Epiroticus2</strain>
    </source>
</reference>
<dbReference type="GO" id="GO:0005576">
    <property type="term" value="C:extracellular region"/>
    <property type="evidence" value="ECO:0007669"/>
    <property type="project" value="UniProtKB-SubCell"/>
</dbReference>
<evidence type="ECO:0000313" key="18">
    <source>
        <dbReference type="Proteomes" id="UP000075885"/>
    </source>
</evidence>
<evidence type="ECO:0000256" key="1">
    <source>
        <dbReference type="ARBA" id="ARBA00004135"/>
    </source>
</evidence>
<comment type="function">
    <text evidence="9">Transmembrane protein that plays important roles in connecting the extracellular matrix to the cytoskeleton. Acts as a cell adhesion receptor in both muscle and non-muscle tissues. Receptor for both DMD and UTRN and, through these interactions, scaffolds axin to the cytoskeleton. Also functions in cell adhesion-mediated signaling and implicated in cell polarity.</text>
</comment>
<keyword evidence="6" id="KW-0539">Nucleus</keyword>
<evidence type="ECO:0000256" key="4">
    <source>
        <dbReference type="ARBA" id="ARBA00022553"/>
    </source>
</evidence>
<keyword evidence="15" id="KW-1133">Transmembrane helix</keyword>
<reference evidence="17" key="2">
    <citation type="submission" date="2020-05" db="UniProtKB">
        <authorList>
            <consortium name="EnsemblMetazoa"/>
        </authorList>
    </citation>
    <scope>IDENTIFICATION</scope>
    <source>
        <strain evidence="17">Epiroticus2</strain>
    </source>
</reference>
<keyword evidence="15" id="KW-0472">Membrane</keyword>
<evidence type="ECO:0000256" key="10">
    <source>
        <dbReference type="ARBA" id="ARBA00026224"/>
    </source>
</evidence>
<proteinExistence type="predicted"/>
<feature type="compositionally biased region" description="Polar residues" evidence="14">
    <location>
        <begin position="246"/>
        <end position="262"/>
    </location>
</feature>
<dbReference type="Proteomes" id="UP000075885">
    <property type="component" value="Unassembled WGS sequence"/>
</dbReference>
<keyword evidence="5" id="KW-0770">Synapse</keyword>
<dbReference type="GO" id="GO:0045211">
    <property type="term" value="C:postsynaptic membrane"/>
    <property type="evidence" value="ECO:0007669"/>
    <property type="project" value="UniProtKB-SubCell"/>
</dbReference>
<dbReference type="GO" id="GO:0042383">
    <property type="term" value="C:sarcolemma"/>
    <property type="evidence" value="ECO:0007669"/>
    <property type="project" value="UniProtKB-SubCell"/>
</dbReference>
<dbReference type="SUPFAM" id="SSF49313">
    <property type="entry name" value="Cadherin-like"/>
    <property type="match status" value="2"/>
</dbReference>
<feature type="compositionally biased region" description="Basic and acidic residues" evidence="14">
    <location>
        <begin position="131"/>
        <end position="144"/>
    </location>
</feature>
<keyword evidence="7" id="KW-0628">Postsynaptic cell membrane</keyword>
<feature type="region of interest" description="Disordered" evidence="14">
    <location>
        <begin position="1"/>
        <end position="108"/>
    </location>
</feature>
<evidence type="ECO:0000256" key="14">
    <source>
        <dbReference type="SAM" id="MobiDB-lite"/>
    </source>
</evidence>
<dbReference type="GO" id="GO:0007411">
    <property type="term" value="P:axon guidance"/>
    <property type="evidence" value="ECO:0007669"/>
    <property type="project" value="TreeGrafter"/>
</dbReference>
<evidence type="ECO:0000256" key="6">
    <source>
        <dbReference type="ARBA" id="ARBA00023242"/>
    </source>
</evidence>
<feature type="region of interest" description="Disordered" evidence="14">
    <location>
        <begin position="900"/>
        <end position="967"/>
    </location>
</feature>
<dbReference type="GO" id="GO:0021675">
    <property type="term" value="P:nerve development"/>
    <property type="evidence" value="ECO:0007669"/>
    <property type="project" value="TreeGrafter"/>
</dbReference>
<feature type="compositionally biased region" description="Acidic residues" evidence="14">
    <location>
        <begin position="145"/>
        <end position="172"/>
    </location>
</feature>
<dbReference type="AlphaFoldDB" id="A0A182P822"/>
<evidence type="ECO:0000313" key="17">
    <source>
        <dbReference type="EnsemblMetazoa" id="AEPI003075-PA"/>
    </source>
</evidence>
<dbReference type="EnsemblMetazoa" id="AEPI003075-RA">
    <property type="protein sequence ID" value="AEPI003075-PA"/>
    <property type="gene ID" value="AEPI003075"/>
</dbReference>
<sequence>SDDEPVASSSTTVPVVTEKTSTAASISSIEISSSPKTTTPKTTAPAVTSTPASSWNLDPEEDEDESYETKEFIDAVDSKPSTYASTEPTTMGSNIDTDDGSVARSGDYTTTTIGNVPLTTTTKQEELNRYATHLDRAPFGRKIEEEDASDEDQEEDRAEGEKIDDEFDEEDYFSQGVRITVLPPNLPSLLPRAEQRPTTSTLTPDPTAGPNPSEQTRSDPDDLLAPGMVASPATTTSSSMAEMAGSPTSTQRSVSTFTTPKQNNEEEEKEVEYENYDDEYDDEEEEGVVELTTISPPSTTPTTVTMPTTTPTTTTTTTTTTTEAPTTTPATTTTTTTEATTTTSTAMPTTELDEPTNLPPIIRNRIPKQAIPAGKVFRYQVPLETFYDNEDGNNLRLELLDARDQPLKPNSWIQFNEDTKEIYGLPLEKDVSRWPYKLRATDSGNLTVTEKVDIQVQQHKSHRSLNHEISLALRLNRKFASNVDWHIETARGISVVLGDVTLSSIIVRDIRNSIQDPSLATFVYTNETLPKDRCPEEKLDELVALLTEQALNDALNPDITVKSVQGQQIAQCAKSTPAKAKPTQSILRNFAPQTRNQVDQVNATVGHLLVFKVPVDTFYDPEDGNELKMKLLTTDRNMLPPSHWLQFDSKNQEFYGIPRTNDIGRKEYLLMAEDREGLTATDALVVVVNPHHKRDYSVLFELTLDISHEQFNTAQVQRRFIERLAQVFGDSSTHYIKIHHIRPIHHTGQVQVSFFNTTLNRQHQRCPQEEIEALRNILLHQDSTIRAKVREILGQEFSLQNVSLVPLDNCHGFDTPHHATSEPEKAAPKPISKDDYLLTFVLPSVIIMVMLLIAAIIACILYKRRLTGKMELGTDEERKSFRSKGIPVIFQDELDEKPEIGNKSPVILKDEKPPLLPPSYSSTNNDGDNEDVDEYVPPQPVIVGGRESRGKSPVTPSYRRPPPYVSP</sequence>
<feature type="region of interest" description="Disordered" evidence="14">
    <location>
        <begin position="131"/>
        <end position="280"/>
    </location>
</feature>
<comment type="function">
    <text evidence="8">The dystroglycan complex is involved in a number of processes including laminin and basement membrane assembly, sarcolemmal stability, cell survival, peripheral nerve myelination, nodal structure, cell migration, and epithelial polarization.</text>
</comment>
<evidence type="ECO:0000256" key="5">
    <source>
        <dbReference type="ARBA" id="ARBA00023018"/>
    </source>
</evidence>
<evidence type="ECO:0000256" key="15">
    <source>
        <dbReference type="SAM" id="Phobius"/>
    </source>
</evidence>
<evidence type="ECO:0000256" key="11">
    <source>
        <dbReference type="ARBA" id="ARBA00030092"/>
    </source>
</evidence>
<accession>A0A182P822</accession>
<dbReference type="CDD" id="cd11303">
    <property type="entry name" value="Dystroglycan_repeat"/>
    <property type="match status" value="1"/>
</dbReference>
<protein>
    <recommendedName>
        <fullName evidence="10">Dystroglycan 1</fullName>
    </recommendedName>
    <alternativeName>
        <fullName evidence="12">Dystroglycan</fullName>
    </alternativeName>
    <alternativeName>
        <fullName evidence="11">Dystrophin-associated glycoprotein 1</fullName>
    </alternativeName>
</protein>
<dbReference type="GO" id="GO:0043236">
    <property type="term" value="F:laminin binding"/>
    <property type="evidence" value="ECO:0007669"/>
    <property type="project" value="TreeGrafter"/>
</dbReference>
<feature type="compositionally biased region" description="Low complexity" evidence="14">
    <location>
        <begin position="293"/>
        <end position="350"/>
    </location>
</feature>
<dbReference type="GO" id="GO:0016011">
    <property type="term" value="C:dystroglycan complex"/>
    <property type="evidence" value="ECO:0007669"/>
    <property type="project" value="TreeGrafter"/>
</dbReference>
<feature type="compositionally biased region" description="Low complexity" evidence="14">
    <location>
        <begin position="1"/>
        <end position="54"/>
    </location>
</feature>
<dbReference type="Gene3D" id="2.60.40.10">
    <property type="entry name" value="Immunoglobulins"/>
    <property type="match status" value="2"/>
</dbReference>
<organism evidence="17 18">
    <name type="scientific">Anopheles epiroticus</name>
    <dbReference type="NCBI Taxonomy" id="199890"/>
    <lineage>
        <taxon>Eukaryota</taxon>
        <taxon>Metazoa</taxon>
        <taxon>Ecdysozoa</taxon>
        <taxon>Arthropoda</taxon>
        <taxon>Hexapoda</taxon>
        <taxon>Insecta</taxon>
        <taxon>Pterygota</taxon>
        <taxon>Neoptera</taxon>
        <taxon>Endopterygota</taxon>
        <taxon>Diptera</taxon>
        <taxon>Nematocera</taxon>
        <taxon>Culicoidea</taxon>
        <taxon>Culicidae</taxon>
        <taxon>Anophelinae</taxon>
        <taxon>Anopheles</taxon>
    </lineage>
</organism>
<feature type="compositionally biased region" description="Polar residues" evidence="14">
    <location>
        <begin position="196"/>
        <end position="215"/>
    </location>
</feature>
<comment type="subcellular location">
    <subcellularLocation>
        <location evidence="1">Cell membrane</location>
        <location evidence="1">Sarcolemma</location>
    </subcellularLocation>
    <subcellularLocation>
        <location evidence="3">Nucleus</location>
        <location evidence="3">Nucleoplasm</location>
    </subcellularLocation>
    <subcellularLocation>
        <location evidence="13">Postsynaptic cell membrane</location>
    </subcellularLocation>
    <subcellularLocation>
        <location evidence="2">Secreted</location>
        <location evidence="2">Extracellular space</location>
    </subcellularLocation>
</comment>
<keyword evidence="18" id="KW-1185">Reference proteome</keyword>
<dbReference type="PANTHER" id="PTHR21559">
    <property type="entry name" value="DYSTROGLYCAN-RELATED"/>
    <property type="match status" value="1"/>
</dbReference>
<keyword evidence="15" id="KW-0812">Transmembrane</keyword>
<evidence type="ECO:0000256" key="7">
    <source>
        <dbReference type="ARBA" id="ARBA00023257"/>
    </source>
</evidence>
<feature type="compositionally biased region" description="Polar residues" evidence="14">
    <location>
        <begin position="79"/>
        <end position="95"/>
    </location>
</feature>
<dbReference type="SMART" id="SM00736">
    <property type="entry name" value="CADG"/>
    <property type="match status" value="2"/>
</dbReference>